<reference evidence="2 3" key="1">
    <citation type="journal article" date="2019" name="ACS Chem. Biol.">
        <title>Identification and Mobilization of a Cryptic Antibiotic Biosynthesis Gene Locus from a Human-Pathogenic Nocardia Isolate.</title>
        <authorList>
            <person name="Herisse M."/>
            <person name="Ishida K."/>
            <person name="Porter J.L."/>
            <person name="Howden B."/>
            <person name="Hertweck C."/>
            <person name="Stinear T.P."/>
            <person name="Pidot S.J."/>
        </authorList>
    </citation>
    <scope>NUCLEOTIDE SEQUENCE [LARGE SCALE GENOMIC DNA]</scope>
    <source>
        <strain evidence="2 3">AUSMDU00024985</strain>
    </source>
</reference>
<accession>A0A6G9Y0T7</accession>
<protein>
    <recommendedName>
        <fullName evidence="1">DUF6879 domain-containing protein</fullName>
    </recommendedName>
</protein>
<dbReference type="AlphaFoldDB" id="A0A6G9Y0T7"/>
<feature type="domain" description="DUF6879" evidence="1">
    <location>
        <begin position="8"/>
        <end position="175"/>
    </location>
</feature>
<gene>
    <name evidence="2" type="ORF">F5X71_34485</name>
</gene>
<evidence type="ECO:0000259" key="1">
    <source>
        <dbReference type="Pfam" id="PF21806"/>
    </source>
</evidence>
<evidence type="ECO:0000313" key="2">
    <source>
        <dbReference type="EMBL" id="QIS06736.1"/>
    </source>
</evidence>
<proteinExistence type="predicted"/>
<dbReference type="EMBL" id="CP046171">
    <property type="protein sequence ID" value="QIS06736.1"/>
    <property type="molecule type" value="Genomic_DNA"/>
</dbReference>
<dbReference type="RefSeq" id="WP_167465751.1">
    <property type="nucleotide sequence ID" value="NZ_CP046171.1"/>
</dbReference>
<sequence>MQYLNVDETNTLIRTARSEAFHLEVSDDHSAVADETEPMRRVLAGLPPFEQDAYPDSWREWDELVMAVTGAGVAMRRVRVVTEPLTDYVRFLHALTDRNVALGEDIRWLPRHQVETADYTPDEWWLVDSSKVAFTIFATNGDFVGSAVTADPMIVDRCVSVRNHLWAKGIPHPEYGPVLQGG</sequence>
<dbReference type="Proteomes" id="UP000501705">
    <property type="component" value="Chromosome"/>
</dbReference>
<name>A0A6G9Y0T7_NOCBR</name>
<dbReference type="Pfam" id="PF21806">
    <property type="entry name" value="DUF6879"/>
    <property type="match status" value="1"/>
</dbReference>
<evidence type="ECO:0000313" key="3">
    <source>
        <dbReference type="Proteomes" id="UP000501705"/>
    </source>
</evidence>
<organism evidence="2 3">
    <name type="scientific">Nocardia brasiliensis</name>
    <dbReference type="NCBI Taxonomy" id="37326"/>
    <lineage>
        <taxon>Bacteria</taxon>
        <taxon>Bacillati</taxon>
        <taxon>Actinomycetota</taxon>
        <taxon>Actinomycetes</taxon>
        <taxon>Mycobacteriales</taxon>
        <taxon>Nocardiaceae</taxon>
        <taxon>Nocardia</taxon>
    </lineage>
</organism>
<dbReference type="InterPro" id="IPR049244">
    <property type="entry name" value="DUF6879"/>
</dbReference>